<organism evidence="4 5">
    <name type="scientific">Salinispira pacifica</name>
    <dbReference type="NCBI Taxonomy" id="1307761"/>
    <lineage>
        <taxon>Bacteria</taxon>
        <taxon>Pseudomonadati</taxon>
        <taxon>Spirochaetota</taxon>
        <taxon>Spirochaetia</taxon>
        <taxon>Spirochaetales</taxon>
        <taxon>Spirochaetaceae</taxon>
        <taxon>Salinispira</taxon>
    </lineage>
</organism>
<dbReference type="NCBIfam" id="NF041606">
    <property type="entry name" value="dguan_cyc_DgcA"/>
    <property type="match status" value="1"/>
</dbReference>
<evidence type="ECO:0000313" key="4">
    <source>
        <dbReference type="EMBL" id="AHC15964.1"/>
    </source>
</evidence>
<protein>
    <recommendedName>
        <fullName evidence="1">diguanylate cyclase</fullName>
        <ecNumber evidence="1">2.7.7.65</ecNumber>
    </recommendedName>
</protein>
<feature type="domain" description="GGDEF" evidence="3">
    <location>
        <begin position="213"/>
        <end position="347"/>
    </location>
</feature>
<dbReference type="EC" id="2.7.7.65" evidence="1"/>
<evidence type="ECO:0000256" key="1">
    <source>
        <dbReference type="ARBA" id="ARBA00012528"/>
    </source>
</evidence>
<dbReference type="PROSITE" id="PS50887">
    <property type="entry name" value="GGDEF"/>
    <property type="match status" value="1"/>
</dbReference>
<dbReference type="PANTHER" id="PTHR45138:SF9">
    <property type="entry name" value="DIGUANYLATE CYCLASE DGCM-RELATED"/>
    <property type="match status" value="1"/>
</dbReference>
<dbReference type="NCBIfam" id="TIGR00254">
    <property type="entry name" value="GGDEF"/>
    <property type="match status" value="1"/>
</dbReference>
<keyword evidence="5" id="KW-1185">Reference proteome</keyword>
<sequence>MIQGKEAEQQIDMYEKKIFDLTQLIEISKSLNSNLDYNALIQSILYICMGQLKVLKAGLFARKDIGSQDLVLHRSQVGFDMHAHQQYVIHEGNPLLDYLHDHPKSQTLDDLQSAIGEEPLDPISQLQPVLIIPLRAKDVINGILILGDPIQESAIPMEDRDYVENIAILAGIAVHNAFLYEITTTDVMTRLKLRHFFLDTLSSQIALSRRHNKTMSLIMMDIDHFKALNDNYGHVVGDEVIIGVSRIILDNIRQTDMAARYGGEEFVVLLPDAPRSTALQIAERIRTAVAQALFTYEDASCSVTISMGLAEFDPYTDLNSQTFIQKADKALYESKRGGRNRTTTAADLS</sequence>
<dbReference type="GO" id="GO:1902201">
    <property type="term" value="P:negative regulation of bacterial-type flagellum-dependent cell motility"/>
    <property type="evidence" value="ECO:0007669"/>
    <property type="project" value="TreeGrafter"/>
</dbReference>
<evidence type="ECO:0000256" key="2">
    <source>
        <dbReference type="ARBA" id="ARBA00034247"/>
    </source>
</evidence>
<accession>V5WK47</accession>
<dbReference type="Gene3D" id="3.30.70.270">
    <property type="match status" value="1"/>
</dbReference>
<dbReference type="eggNOG" id="COG3706">
    <property type="taxonomic scope" value="Bacteria"/>
</dbReference>
<dbReference type="InterPro" id="IPR043128">
    <property type="entry name" value="Rev_trsase/Diguanyl_cyclase"/>
</dbReference>
<dbReference type="GO" id="GO:0052621">
    <property type="term" value="F:diguanylate cyclase activity"/>
    <property type="evidence" value="ECO:0007669"/>
    <property type="project" value="UniProtKB-EC"/>
</dbReference>
<dbReference type="EMBL" id="CP006939">
    <property type="protein sequence ID" value="AHC15964.1"/>
    <property type="molecule type" value="Genomic_DNA"/>
</dbReference>
<dbReference type="SUPFAM" id="SSF55073">
    <property type="entry name" value="Nucleotide cyclase"/>
    <property type="match status" value="1"/>
</dbReference>
<dbReference type="InterPro" id="IPR048092">
    <property type="entry name" value="Dguan_cyc_DgcA"/>
</dbReference>
<gene>
    <name evidence="4" type="ORF">L21SP2_2612</name>
</gene>
<dbReference type="CDD" id="cd01949">
    <property type="entry name" value="GGDEF"/>
    <property type="match status" value="1"/>
</dbReference>
<dbReference type="InterPro" id="IPR029016">
    <property type="entry name" value="GAF-like_dom_sf"/>
</dbReference>
<dbReference type="RefSeq" id="WP_024268865.1">
    <property type="nucleotide sequence ID" value="NC_023035.1"/>
</dbReference>
<dbReference type="Pfam" id="PF00990">
    <property type="entry name" value="GGDEF"/>
    <property type="match status" value="1"/>
</dbReference>
<dbReference type="GO" id="GO:0005886">
    <property type="term" value="C:plasma membrane"/>
    <property type="evidence" value="ECO:0007669"/>
    <property type="project" value="TreeGrafter"/>
</dbReference>
<evidence type="ECO:0000313" key="5">
    <source>
        <dbReference type="Proteomes" id="UP000018680"/>
    </source>
</evidence>
<name>V5WK47_9SPIO</name>
<dbReference type="SUPFAM" id="SSF55781">
    <property type="entry name" value="GAF domain-like"/>
    <property type="match status" value="1"/>
</dbReference>
<dbReference type="KEGG" id="slr:L21SP2_2612"/>
<dbReference type="HOGENOM" id="CLU_000445_11_24_12"/>
<comment type="catalytic activity">
    <reaction evidence="2">
        <text>2 GTP = 3',3'-c-di-GMP + 2 diphosphate</text>
        <dbReference type="Rhea" id="RHEA:24898"/>
        <dbReference type="ChEBI" id="CHEBI:33019"/>
        <dbReference type="ChEBI" id="CHEBI:37565"/>
        <dbReference type="ChEBI" id="CHEBI:58805"/>
        <dbReference type="EC" id="2.7.7.65"/>
    </reaction>
</comment>
<dbReference type="AlphaFoldDB" id="V5WK47"/>
<dbReference type="Proteomes" id="UP000018680">
    <property type="component" value="Chromosome"/>
</dbReference>
<reference evidence="4 5" key="1">
    <citation type="journal article" date="2015" name="Stand. Genomic Sci.">
        <title>Complete genome sequence and description of Salinispira pacifica gen. nov., sp. nov., a novel spirochaete isolated form a hypersaline microbial mat.</title>
        <authorList>
            <person name="Ben Hania W."/>
            <person name="Joseph M."/>
            <person name="Schumann P."/>
            <person name="Bunk B."/>
            <person name="Fiebig A."/>
            <person name="Sproer C."/>
            <person name="Klenk H.P."/>
            <person name="Fardeau M.L."/>
            <person name="Spring S."/>
        </authorList>
    </citation>
    <scope>NUCLEOTIDE SEQUENCE [LARGE SCALE GENOMIC DNA]</scope>
    <source>
        <strain evidence="4 5">L21-RPul-D2</strain>
    </source>
</reference>
<dbReference type="OrthoDB" id="9779586at2"/>
<dbReference type="STRING" id="1307761.L21SP2_2612"/>
<dbReference type="SMART" id="SM00267">
    <property type="entry name" value="GGDEF"/>
    <property type="match status" value="1"/>
</dbReference>
<dbReference type="InterPro" id="IPR050469">
    <property type="entry name" value="Diguanylate_Cyclase"/>
</dbReference>
<dbReference type="FunFam" id="3.30.70.270:FF:000001">
    <property type="entry name" value="Diguanylate cyclase domain protein"/>
    <property type="match status" value="1"/>
</dbReference>
<evidence type="ECO:0000259" key="3">
    <source>
        <dbReference type="PROSITE" id="PS50887"/>
    </source>
</evidence>
<dbReference type="PANTHER" id="PTHR45138">
    <property type="entry name" value="REGULATORY COMPONENTS OF SENSORY TRANSDUCTION SYSTEM"/>
    <property type="match status" value="1"/>
</dbReference>
<dbReference type="InterPro" id="IPR029787">
    <property type="entry name" value="Nucleotide_cyclase"/>
</dbReference>
<dbReference type="InterPro" id="IPR000160">
    <property type="entry name" value="GGDEF_dom"/>
</dbReference>
<dbReference type="GO" id="GO:0043709">
    <property type="term" value="P:cell adhesion involved in single-species biofilm formation"/>
    <property type="evidence" value="ECO:0007669"/>
    <property type="project" value="TreeGrafter"/>
</dbReference>
<proteinExistence type="predicted"/>
<dbReference type="PATRIC" id="fig|1307761.3.peg.2602"/>
<dbReference type="Gene3D" id="3.30.450.40">
    <property type="match status" value="1"/>
</dbReference>